<evidence type="ECO:0000313" key="2">
    <source>
        <dbReference type="EMBL" id="MBW7460918.1"/>
    </source>
</evidence>
<dbReference type="EMBL" id="JAHZIK010002555">
    <property type="protein sequence ID" value="MBW7460918.1"/>
    <property type="molecule type" value="Genomic_DNA"/>
</dbReference>
<name>A0ABS7CJ07_9BACL</name>
<gene>
    <name evidence="2" type="ORF">K0U00_43375</name>
</gene>
<dbReference type="Pfam" id="PF03853">
    <property type="entry name" value="YjeF_N"/>
    <property type="match status" value="1"/>
</dbReference>
<dbReference type="PROSITE" id="PS51385">
    <property type="entry name" value="YJEF_N"/>
    <property type="match status" value="1"/>
</dbReference>
<comment type="caution">
    <text evidence="2">The sequence shown here is derived from an EMBL/GenBank/DDBJ whole genome shotgun (WGS) entry which is preliminary data.</text>
</comment>
<protein>
    <submittedName>
        <fullName evidence="2">Bifunctional ADP-dependent NAD(P)H-hydrate dehydratase/NAD(P)H-hydrate epimerase</fullName>
    </submittedName>
</protein>
<dbReference type="Proteomes" id="UP001519887">
    <property type="component" value="Unassembled WGS sequence"/>
</dbReference>
<accession>A0ABS7CJ07</accession>
<dbReference type="SUPFAM" id="SSF64153">
    <property type="entry name" value="YjeF N-terminal domain-like"/>
    <property type="match status" value="1"/>
</dbReference>
<dbReference type="InterPro" id="IPR036652">
    <property type="entry name" value="YjeF_N_dom_sf"/>
</dbReference>
<evidence type="ECO:0000313" key="3">
    <source>
        <dbReference type="Proteomes" id="UP001519887"/>
    </source>
</evidence>
<feature type="non-terminal residue" evidence="2">
    <location>
        <position position="141"/>
    </location>
</feature>
<dbReference type="InterPro" id="IPR004443">
    <property type="entry name" value="YjeF_N_dom"/>
</dbReference>
<proteinExistence type="predicted"/>
<reference evidence="2 3" key="1">
    <citation type="submission" date="2021-07" db="EMBL/GenBank/DDBJ databases">
        <title>Paenibacillus radiodurans sp. nov., isolated from the southeastern edge of Tengger Desert.</title>
        <authorList>
            <person name="Zhang G."/>
        </authorList>
    </citation>
    <scope>NUCLEOTIDE SEQUENCE [LARGE SCALE GENOMIC DNA]</scope>
    <source>
        <strain evidence="2 3">CCM 7311</strain>
    </source>
</reference>
<keyword evidence="3" id="KW-1185">Reference proteome</keyword>
<feature type="domain" description="YjeF N-terminal" evidence="1">
    <location>
        <begin position="9"/>
        <end position="141"/>
    </location>
</feature>
<sequence length="141" mass="15479">MYLVTAAEMREIDRHAIEAIGLPAMVLMENAGRAIAEEAVEFARKQGQECGRNGQDSGFRWLILAGKGNNGGDGLVCARHLAEMGYEVGIVYAVHPDELRAEAALQRDIVRKLGLTELPEAVNEDGSWEISWRSWDGIIDA</sequence>
<organism evidence="2 3">
    <name type="scientific">Paenibacillus sepulcri</name>
    <dbReference type="NCBI Taxonomy" id="359917"/>
    <lineage>
        <taxon>Bacteria</taxon>
        <taxon>Bacillati</taxon>
        <taxon>Bacillota</taxon>
        <taxon>Bacilli</taxon>
        <taxon>Bacillales</taxon>
        <taxon>Paenibacillaceae</taxon>
        <taxon>Paenibacillus</taxon>
    </lineage>
</organism>
<dbReference type="Gene3D" id="3.40.50.10260">
    <property type="entry name" value="YjeF N-terminal domain"/>
    <property type="match status" value="1"/>
</dbReference>
<evidence type="ECO:0000259" key="1">
    <source>
        <dbReference type="PROSITE" id="PS51385"/>
    </source>
</evidence>